<evidence type="ECO:0000313" key="3">
    <source>
        <dbReference type="Proteomes" id="UP001164653"/>
    </source>
</evidence>
<dbReference type="Proteomes" id="UP001164653">
    <property type="component" value="Chromosome"/>
</dbReference>
<keyword evidence="1" id="KW-0732">Signal</keyword>
<dbReference type="EMBL" id="CP112998">
    <property type="protein sequence ID" value="WAC14959.1"/>
    <property type="molecule type" value="Genomic_DNA"/>
</dbReference>
<protein>
    <submittedName>
        <fullName evidence="2">Uncharacterized protein</fullName>
    </submittedName>
</protein>
<keyword evidence="3" id="KW-1185">Reference proteome</keyword>
<evidence type="ECO:0000256" key="1">
    <source>
        <dbReference type="SAM" id="SignalP"/>
    </source>
</evidence>
<evidence type="ECO:0000313" key="2">
    <source>
        <dbReference type="EMBL" id="WAC14959.1"/>
    </source>
</evidence>
<gene>
    <name evidence="2" type="ORF">ON006_13535</name>
</gene>
<name>A0A9E8NDW4_9BACT</name>
<dbReference type="AlphaFoldDB" id="A0A9E8NDW4"/>
<feature type="signal peptide" evidence="1">
    <location>
        <begin position="1"/>
        <end position="22"/>
    </location>
</feature>
<dbReference type="RefSeq" id="WP_244820326.1">
    <property type="nucleotide sequence ID" value="NZ_CP112998.1"/>
</dbReference>
<organism evidence="2 3">
    <name type="scientific">Dyadobacter pollutisoli</name>
    <dbReference type="NCBI Taxonomy" id="2910158"/>
    <lineage>
        <taxon>Bacteria</taxon>
        <taxon>Pseudomonadati</taxon>
        <taxon>Bacteroidota</taxon>
        <taxon>Cytophagia</taxon>
        <taxon>Cytophagales</taxon>
        <taxon>Spirosomataceae</taxon>
        <taxon>Dyadobacter</taxon>
    </lineage>
</organism>
<sequence>MTKRALIYFLIIFQLVAFASHAAHKSGKTRPKFKRFYFVPRPAPSEAQLEILRIKKLVQKSRPIIRVDKAKWKEDLTRLLLHRHTSYANPAFSAYIPSGISLASLRATSTFIVDMPPHQQRVVHLPGYYSFLHRLCPF</sequence>
<dbReference type="KEGG" id="dpf:ON006_13535"/>
<feature type="chain" id="PRO_5038506167" evidence="1">
    <location>
        <begin position="23"/>
        <end position="138"/>
    </location>
</feature>
<accession>A0A9E8NDW4</accession>
<proteinExistence type="predicted"/>
<reference evidence="2" key="1">
    <citation type="submission" date="2022-11" db="EMBL/GenBank/DDBJ databases">
        <title>Dyadobacter pollutisoli sp. nov., isolated from plastic dumped soil.</title>
        <authorList>
            <person name="Kim J.M."/>
            <person name="Kim K.R."/>
            <person name="Lee J.K."/>
            <person name="Hao L."/>
            <person name="Jeon C.O."/>
        </authorList>
    </citation>
    <scope>NUCLEOTIDE SEQUENCE</scope>
    <source>
        <strain evidence="2">U1</strain>
    </source>
</reference>